<dbReference type="GO" id="GO:0009395">
    <property type="term" value="P:phospholipid catabolic process"/>
    <property type="evidence" value="ECO:0007669"/>
    <property type="project" value="TreeGrafter"/>
</dbReference>
<name>A0A7E4VT70_PANRE</name>
<dbReference type="WBParaSite" id="Pan_g3116.t1">
    <property type="protein sequence ID" value="Pan_g3116.t1"/>
    <property type="gene ID" value="Pan_g3116"/>
</dbReference>
<feature type="signal peptide" evidence="7">
    <location>
        <begin position="1"/>
        <end position="21"/>
    </location>
</feature>
<evidence type="ECO:0000313" key="9">
    <source>
        <dbReference type="WBParaSite" id="Pan_g3116.t1"/>
    </source>
</evidence>
<dbReference type="AlphaFoldDB" id="A0A7E4VT70"/>
<accession>A0A7E4VT70</accession>
<keyword evidence="6" id="KW-0325">Glycoprotein</keyword>
<dbReference type="Pfam" id="PF04916">
    <property type="entry name" value="Phospholip_B"/>
    <property type="match status" value="1"/>
</dbReference>
<evidence type="ECO:0000256" key="6">
    <source>
        <dbReference type="ARBA" id="ARBA00023180"/>
    </source>
</evidence>
<keyword evidence="3 7" id="KW-0378">Hydrolase</keyword>
<protein>
    <recommendedName>
        <fullName evidence="7">Phospholipase B-like</fullName>
        <ecNumber evidence="7">3.1.1.-</ecNumber>
    </recommendedName>
</protein>
<dbReference type="EC" id="3.1.1.-" evidence="7"/>
<dbReference type="PANTHER" id="PTHR12370:SF7">
    <property type="entry name" value="PHOSPHOLIPASE B-LIKE 2-RELATED"/>
    <property type="match status" value="1"/>
</dbReference>
<organism evidence="8 9">
    <name type="scientific">Panagrellus redivivus</name>
    <name type="common">Microworm</name>
    <dbReference type="NCBI Taxonomy" id="6233"/>
    <lineage>
        <taxon>Eukaryota</taxon>
        <taxon>Metazoa</taxon>
        <taxon>Ecdysozoa</taxon>
        <taxon>Nematoda</taxon>
        <taxon>Chromadorea</taxon>
        <taxon>Rhabditida</taxon>
        <taxon>Tylenchina</taxon>
        <taxon>Panagrolaimomorpha</taxon>
        <taxon>Panagrolaimoidea</taxon>
        <taxon>Panagrolaimidae</taxon>
        <taxon>Panagrellus</taxon>
    </lineage>
</organism>
<evidence type="ECO:0000313" key="8">
    <source>
        <dbReference type="Proteomes" id="UP000492821"/>
    </source>
</evidence>
<feature type="chain" id="PRO_5029033222" description="Phospholipase B-like" evidence="7">
    <location>
        <begin position="22"/>
        <end position="591"/>
    </location>
</feature>
<dbReference type="GO" id="GO:0005576">
    <property type="term" value="C:extracellular region"/>
    <property type="evidence" value="ECO:0007669"/>
    <property type="project" value="TreeGrafter"/>
</dbReference>
<evidence type="ECO:0000256" key="2">
    <source>
        <dbReference type="ARBA" id="ARBA00022729"/>
    </source>
</evidence>
<keyword evidence="5 7" id="KW-0443">Lipid metabolism</keyword>
<keyword evidence="2 7" id="KW-0732">Signal</keyword>
<comment type="function">
    <text evidence="7">Putative phospholipase.</text>
</comment>
<dbReference type="GO" id="GO:0004620">
    <property type="term" value="F:phospholipase activity"/>
    <property type="evidence" value="ECO:0007669"/>
    <property type="project" value="InterPro"/>
</dbReference>
<evidence type="ECO:0000256" key="7">
    <source>
        <dbReference type="RuleBase" id="RU364138"/>
    </source>
</evidence>
<proteinExistence type="inferred from homology"/>
<sequence>MLLRLCTGFAFLGLVAGYGFADSDSSEELRFKRNHILGKRVNFANLQRRSLLPREGEEQFYKYLSACNQDGEIKLIPAFDCRNQVAVGRYRNAINSTGWSYLEIETRAEYDTDLQAYAAGVLEGALTKNVLSYHISNTVLDYCTGFKGYCKRLTKYLTEHLKYVKNKIDTAPRDDPYWQSIRRSYLQLSGVWKGYNGVQSFKGPEILYEVHPVYMINLNGEFIDLEKKFNKTKDPEMAMEGDKCSGLVKVTPGNADILISQVTMSGFQNLLRVLKLYKFGYDERLFPGHTTTFASYPGMLYSSDDFALLSSGLAAIETTINVFNTTLFESIQPKGQLHTWVRAIAANQLARTGREWCQIFRRHNSGTYNNQWIILDYKLFTPYKPLPQYGLLYVLEQLPGFTIYKDLTQYLAENTYYASYNIPFFLKTSSLSGFDKKAEELYWFSWSDAPRAKIFKRDHKKVTDLESLKTLMRYNDYTHEVFSKCNCTPPYTAEAAISARGDLNDINGTYPLPGMGHVNHGALDYKGTNYQLFKQLRFRAISSPAYDNVPAFQWSKAGDLETKVKHIGHPDLWNFESIQTAWETPDVQAEL</sequence>
<evidence type="ECO:0000256" key="1">
    <source>
        <dbReference type="ARBA" id="ARBA00007835"/>
    </source>
</evidence>
<dbReference type="PANTHER" id="PTHR12370">
    <property type="entry name" value="PHOSPHOLIPASE B-RELATED"/>
    <property type="match status" value="1"/>
</dbReference>
<dbReference type="Proteomes" id="UP000492821">
    <property type="component" value="Unassembled WGS sequence"/>
</dbReference>
<comment type="similarity">
    <text evidence="1 7">Belongs to the phospholipase B-like family.</text>
</comment>
<reference evidence="9" key="2">
    <citation type="submission" date="2020-10" db="UniProtKB">
        <authorList>
            <consortium name="WormBaseParasite"/>
        </authorList>
    </citation>
    <scope>IDENTIFICATION</scope>
</reference>
<reference evidence="8" key="1">
    <citation type="journal article" date="2013" name="Genetics">
        <title>The draft genome and transcriptome of Panagrellus redivivus are shaped by the harsh demands of a free-living lifestyle.</title>
        <authorList>
            <person name="Srinivasan J."/>
            <person name="Dillman A.R."/>
            <person name="Macchietto M.G."/>
            <person name="Heikkinen L."/>
            <person name="Lakso M."/>
            <person name="Fracchia K.M."/>
            <person name="Antoshechkin I."/>
            <person name="Mortazavi A."/>
            <person name="Wong G."/>
            <person name="Sternberg P.W."/>
        </authorList>
    </citation>
    <scope>NUCLEOTIDE SEQUENCE [LARGE SCALE GENOMIC DNA]</scope>
    <source>
        <strain evidence="8">MT8872</strain>
    </source>
</reference>
<dbReference type="Gene3D" id="3.60.60.30">
    <property type="match status" value="1"/>
</dbReference>
<evidence type="ECO:0000256" key="4">
    <source>
        <dbReference type="ARBA" id="ARBA00022963"/>
    </source>
</evidence>
<evidence type="ECO:0000256" key="5">
    <source>
        <dbReference type="ARBA" id="ARBA00023098"/>
    </source>
</evidence>
<keyword evidence="8" id="KW-1185">Reference proteome</keyword>
<keyword evidence="4 7" id="KW-0442">Lipid degradation</keyword>
<evidence type="ECO:0000256" key="3">
    <source>
        <dbReference type="ARBA" id="ARBA00022801"/>
    </source>
</evidence>
<dbReference type="InterPro" id="IPR007000">
    <property type="entry name" value="PLipase_B-like"/>
</dbReference>